<organism evidence="1 2">
    <name type="scientific">Ancylomarina subtilis</name>
    <dbReference type="NCBI Taxonomy" id="1639035"/>
    <lineage>
        <taxon>Bacteria</taxon>
        <taxon>Pseudomonadati</taxon>
        <taxon>Bacteroidota</taxon>
        <taxon>Bacteroidia</taxon>
        <taxon>Marinilabiliales</taxon>
        <taxon>Marinifilaceae</taxon>
        <taxon>Ancylomarina</taxon>
    </lineage>
</organism>
<name>A0A4Q7VJJ2_9BACT</name>
<gene>
    <name evidence="1" type="ORF">EV201_1008</name>
</gene>
<sequence>MISKTGKFRACRGNHPAALIIQAVLRLKKSWLLNFWFFCFKTKEQVKNALKIMDQVKKMMEI</sequence>
<protein>
    <submittedName>
        <fullName evidence="1">Uncharacterized protein</fullName>
    </submittedName>
</protein>
<comment type="caution">
    <text evidence="1">The sequence shown here is derived from an EMBL/GenBank/DDBJ whole genome shotgun (WGS) entry which is preliminary data.</text>
</comment>
<evidence type="ECO:0000313" key="2">
    <source>
        <dbReference type="Proteomes" id="UP000293562"/>
    </source>
</evidence>
<dbReference type="AlphaFoldDB" id="A0A4Q7VJJ2"/>
<keyword evidence="2" id="KW-1185">Reference proteome</keyword>
<reference evidence="1 2" key="1">
    <citation type="submission" date="2019-02" db="EMBL/GenBank/DDBJ databases">
        <title>Genomic Encyclopedia of Type Strains, Phase IV (KMG-IV): sequencing the most valuable type-strain genomes for metagenomic binning, comparative biology and taxonomic classification.</title>
        <authorList>
            <person name="Goeker M."/>
        </authorList>
    </citation>
    <scope>NUCLEOTIDE SEQUENCE [LARGE SCALE GENOMIC DNA]</scope>
    <source>
        <strain evidence="1 2">DSM 28825</strain>
    </source>
</reference>
<proteinExistence type="predicted"/>
<evidence type="ECO:0000313" key="1">
    <source>
        <dbReference type="EMBL" id="RZT96370.1"/>
    </source>
</evidence>
<accession>A0A4Q7VJJ2</accession>
<dbReference type="EMBL" id="SHKN01000001">
    <property type="protein sequence ID" value="RZT96370.1"/>
    <property type="molecule type" value="Genomic_DNA"/>
</dbReference>
<dbReference type="Proteomes" id="UP000293562">
    <property type="component" value="Unassembled WGS sequence"/>
</dbReference>